<keyword evidence="2" id="KW-1185">Reference proteome</keyword>
<gene>
    <name evidence="1" type="ORF">Amon02_000092900</name>
</gene>
<protein>
    <submittedName>
        <fullName evidence="1">Unnamed protein product</fullName>
    </submittedName>
</protein>
<reference evidence="1" key="1">
    <citation type="submission" date="2023-04" db="EMBL/GenBank/DDBJ databases">
        <title>Ambrosiozyma monospora NBRC 10751.</title>
        <authorList>
            <person name="Ichikawa N."/>
            <person name="Sato H."/>
            <person name="Tonouchi N."/>
        </authorList>
    </citation>
    <scope>NUCLEOTIDE SEQUENCE</scope>
    <source>
        <strain evidence="1">NBRC 10751</strain>
    </source>
</reference>
<evidence type="ECO:0000313" key="2">
    <source>
        <dbReference type="Proteomes" id="UP001165064"/>
    </source>
</evidence>
<comment type="caution">
    <text evidence="1">The sequence shown here is derived from an EMBL/GenBank/DDBJ whole genome shotgun (WGS) entry which is preliminary data.</text>
</comment>
<organism evidence="1 2">
    <name type="scientific">Ambrosiozyma monospora</name>
    <name type="common">Yeast</name>
    <name type="synonym">Endomycopsis monosporus</name>
    <dbReference type="NCBI Taxonomy" id="43982"/>
    <lineage>
        <taxon>Eukaryota</taxon>
        <taxon>Fungi</taxon>
        <taxon>Dikarya</taxon>
        <taxon>Ascomycota</taxon>
        <taxon>Saccharomycotina</taxon>
        <taxon>Pichiomycetes</taxon>
        <taxon>Pichiales</taxon>
        <taxon>Pichiaceae</taxon>
        <taxon>Ambrosiozyma</taxon>
    </lineage>
</organism>
<dbReference type="EMBL" id="BSXS01000390">
    <property type="protein sequence ID" value="GME72295.1"/>
    <property type="molecule type" value="Genomic_DNA"/>
</dbReference>
<sequence length="825" mass="91343">MFVRLGSVGLKKVPIRSTILRTTTTTTSLNQTQFYSAISRRSRFGKKLAPKKDETPSSESPKDKDTSSAAKEEEKKEAETFKANLYSGSQPKAPIKKDSKPGISKRSPEQEKPEKSENVTEADSKNDTPTKKDKDASETSSAQQQKTQPKDEVKHKKHRKHHKEHKTQQNSPKKRDEDDSDDVQVKVKSKPKKKVATEPSSNKPKLDIPKFLTVSNFATILRVRVPSLLIKLEELGFENMTNDYILDAETAALIAEEYGFQVNQDDNLGLDLFPSEDSTDPKVVKPRAPIVTIMGHVDHGKTTILDYLRKSSIAKGEHGGITQHIGAFSVVTPKSKKKITFLDTPGHAAFLKMRERGANMTDVVILVVAAEDSVMPQTVEAIKHAKNAGVPIIVAINKCDKEEANPDKVVADLSANGVDVEDYGGEVPVVRISAKTGMGMEDLEENIVAVSELQELKAEPKGVPVEGWILESNVQKGLGNASTFLIKKGQLKPGSFLVAGTTWCKVKLMRNEFGKKITAAGPSTPVEISGWKSLPEAGDFAIQAKKESVARTVVENRIRRKQMMDEASQIDEMNQRRIKQLEEAKRDEAIQEYQRQGLTLEDIKELEPELFENEKQEKKNVFFIIKADVSGSAEAVAQSIEGLGNDEVGSKVLYEEVGAPNESDIERAKNAKAQILAFNIKVPKDVMNSSSLAGVEIKEFDIIYHLIEDVMETLTSHLPPIYEFTVTSKAEIKQIFEISVKNKANLFIAGSRITEGVFKRNADVRLMRNGEEVYRGKIKQLKIAKDDVTEAKNGVDCGIALEGAPPLEVGDIIETYENVPIKRHL</sequence>
<accession>A0ACB5ST87</accession>
<proteinExistence type="predicted"/>
<dbReference type="Proteomes" id="UP001165064">
    <property type="component" value="Unassembled WGS sequence"/>
</dbReference>
<name>A0ACB5ST87_AMBMO</name>
<evidence type="ECO:0000313" key="1">
    <source>
        <dbReference type="EMBL" id="GME72295.1"/>
    </source>
</evidence>